<dbReference type="AlphaFoldDB" id="A0A841R2E5"/>
<reference evidence="2 3" key="1">
    <citation type="submission" date="2020-08" db="EMBL/GenBank/DDBJ databases">
        <title>Genomic Encyclopedia of Type Strains, Phase IV (KMG-IV): sequencing the most valuable type-strain genomes for metagenomic binning, comparative biology and taxonomic classification.</title>
        <authorList>
            <person name="Goeker M."/>
        </authorList>
    </citation>
    <scope>NUCLEOTIDE SEQUENCE [LARGE SCALE GENOMIC DNA]</scope>
    <source>
        <strain evidence="2 3">DSM 21255</strain>
    </source>
</reference>
<keyword evidence="1" id="KW-0472">Membrane</keyword>
<dbReference type="OrthoDB" id="1635860at2"/>
<dbReference type="RefSeq" id="WP_159822370.1">
    <property type="nucleotide sequence ID" value="NZ_CABWNB010000001.1"/>
</dbReference>
<evidence type="ECO:0000313" key="3">
    <source>
        <dbReference type="Proteomes" id="UP000591941"/>
    </source>
</evidence>
<sequence>MKCFKNVLSIGGLWARKAWTKCYWCVFLLLAVMFFFHLVGGFVYGRIEKDLVEQRVNYLEQTGAGLAKEIGGQNVTFGNVKSLPAIIVNVYFDIPSNQIHLAEICKKVTDDGWRISFCDTKGQKMKFYNDVFVVDFCYEEKKKKGIIGITYNEVWTKMIWFRYWV</sequence>
<feature type="transmembrane region" description="Helical" evidence="1">
    <location>
        <begin position="21"/>
        <end position="44"/>
    </location>
</feature>
<dbReference type="GeneID" id="93486248"/>
<proteinExistence type="predicted"/>
<dbReference type="Proteomes" id="UP000591941">
    <property type="component" value="Unassembled WGS sequence"/>
</dbReference>
<gene>
    <name evidence="2" type="ORF">HNR45_000986</name>
</gene>
<name>A0A841R2E5_9FIRM</name>
<comment type="caution">
    <text evidence="2">The sequence shown here is derived from an EMBL/GenBank/DDBJ whole genome shotgun (WGS) entry which is preliminary data.</text>
</comment>
<protein>
    <submittedName>
        <fullName evidence="2">Uncharacterized protein</fullName>
    </submittedName>
</protein>
<accession>A0A841R2E5</accession>
<dbReference type="EMBL" id="JACHHI010000004">
    <property type="protein sequence ID" value="MBB6477933.1"/>
    <property type="molecule type" value="Genomic_DNA"/>
</dbReference>
<keyword evidence="1" id="KW-1133">Transmembrane helix</keyword>
<evidence type="ECO:0000313" key="2">
    <source>
        <dbReference type="EMBL" id="MBB6477933.1"/>
    </source>
</evidence>
<evidence type="ECO:0000256" key="1">
    <source>
        <dbReference type="SAM" id="Phobius"/>
    </source>
</evidence>
<keyword evidence="3" id="KW-1185">Reference proteome</keyword>
<keyword evidence="1" id="KW-0812">Transmembrane</keyword>
<organism evidence="2 3">
    <name type="scientific">Negativicoccus succinicivorans</name>
    <dbReference type="NCBI Taxonomy" id="620903"/>
    <lineage>
        <taxon>Bacteria</taxon>
        <taxon>Bacillati</taxon>
        <taxon>Bacillota</taxon>
        <taxon>Negativicutes</taxon>
        <taxon>Veillonellales</taxon>
        <taxon>Veillonellaceae</taxon>
        <taxon>Negativicoccus</taxon>
    </lineage>
</organism>